<accession>A0A6A5U7L1</accession>
<organism evidence="2 3">
    <name type="scientific">Byssothecium circinans</name>
    <dbReference type="NCBI Taxonomy" id="147558"/>
    <lineage>
        <taxon>Eukaryota</taxon>
        <taxon>Fungi</taxon>
        <taxon>Dikarya</taxon>
        <taxon>Ascomycota</taxon>
        <taxon>Pezizomycotina</taxon>
        <taxon>Dothideomycetes</taxon>
        <taxon>Pleosporomycetidae</taxon>
        <taxon>Pleosporales</taxon>
        <taxon>Massarineae</taxon>
        <taxon>Massarinaceae</taxon>
        <taxon>Byssothecium</taxon>
    </lineage>
</organism>
<feature type="compositionally biased region" description="Basic residues" evidence="1">
    <location>
        <begin position="43"/>
        <end position="53"/>
    </location>
</feature>
<feature type="compositionally biased region" description="Polar residues" evidence="1">
    <location>
        <begin position="54"/>
        <end position="63"/>
    </location>
</feature>
<name>A0A6A5U7L1_9PLEO</name>
<proteinExistence type="predicted"/>
<feature type="region of interest" description="Disordered" evidence="1">
    <location>
        <begin position="11"/>
        <end position="63"/>
    </location>
</feature>
<feature type="compositionally biased region" description="Low complexity" evidence="1">
    <location>
        <begin position="11"/>
        <end position="40"/>
    </location>
</feature>
<gene>
    <name evidence="2" type="ORF">CC80DRAFT_54673</name>
</gene>
<dbReference type="Proteomes" id="UP000800035">
    <property type="component" value="Unassembled WGS sequence"/>
</dbReference>
<reference evidence="2" key="1">
    <citation type="journal article" date="2020" name="Stud. Mycol.">
        <title>101 Dothideomycetes genomes: a test case for predicting lifestyles and emergence of pathogens.</title>
        <authorList>
            <person name="Haridas S."/>
            <person name="Albert R."/>
            <person name="Binder M."/>
            <person name="Bloem J."/>
            <person name="Labutti K."/>
            <person name="Salamov A."/>
            <person name="Andreopoulos B."/>
            <person name="Baker S."/>
            <person name="Barry K."/>
            <person name="Bills G."/>
            <person name="Bluhm B."/>
            <person name="Cannon C."/>
            <person name="Castanera R."/>
            <person name="Culley D."/>
            <person name="Daum C."/>
            <person name="Ezra D."/>
            <person name="Gonzalez J."/>
            <person name="Henrissat B."/>
            <person name="Kuo A."/>
            <person name="Liang C."/>
            <person name="Lipzen A."/>
            <person name="Lutzoni F."/>
            <person name="Magnuson J."/>
            <person name="Mondo S."/>
            <person name="Nolan M."/>
            <person name="Ohm R."/>
            <person name="Pangilinan J."/>
            <person name="Park H.-J."/>
            <person name="Ramirez L."/>
            <person name="Alfaro M."/>
            <person name="Sun H."/>
            <person name="Tritt A."/>
            <person name="Yoshinaga Y."/>
            <person name="Zwiers L.-H."/>
            <person name="Turgeon B."/>
            <person name="Goodwin S."/>
            <person name="Spatafora J."/>
            <person name="Crous P."/>
            <person name="Grigoriev I."/>
        </authorList>
    </citation>
    <scope>NUCLEOTIDE SEQUENCE</scope>
    <source>
        <strain evidence="2">CBS 675.92</strain>
    </source>
</reference>
<evidence type="ECO:0000313" key="3">
    <source>
        <dbReference type="Proteomes" id="UP000800035"/>
    </source>
</evidence>
<evidence type="ECO:0000256" key="1">
    <source>
        <dbReference type="SAM" id="MobiDB-lite"/>
    </source>
</evidence>
<keyword evidence="3" id="KW-1185">Reference proteome</keyword>
<evidence type="ECO:0000313" key="2">
    <source>
        <dbReference type="EMBL" id="KAF1957117.1"/>
    </source>
</evidence>
<dbReference type="EMBL" id="ML976990">
    <property type="protein sequence ID" value="KAF1957117.1"/>
    <property type="molecule type" value="Genomic_DNA"/>
</dbReference>
<sequence>MLVVLFYSYCSSSSSSSPSSSASSSSSSSPSDTSSPNSLSRFYARKSANHPHPTRSTNPQNKTTQTYLISRPLLLQIPQHDKQIIQLRLRCLPLSLFLLQRCFRFPQLLLRILDFPRLVLRLGFQVLVLCLELVDGGLQGAV</sequence>
<dbReference type="AlphaFoldDB" id="A0A6A5U7L1"/>
<protein>
    <submittedName>
        <fullName evidence="2">Uncharacterized protein</fullName>
    </submittedName>
</protein>